<evidence type="ECO:0000313" key="5">
    <source>
        <dbReference type="RefSeq" id="XP_010426617.1"/>
    </source>
</evidence>
<feature type="region of interest" description="Disordered" evidence="2">
    <location>
        <begin position="1"/>
        <end position="77"/>
    </location>
</feature>
<dbReference type="PROSITE" id="PS50158">
    <property type="entry name" value="ZF_CCHC"/>
    <property type="match status" value="1"/>
</dbReference>
<keyword evidence="1" id="KW-0862">Zinc</keyword>
<reference evidence="4" key="1">
    <citation type="journal article" date="2014" name="Nat. Commun.">
        <title>The emerging biofuel crop Camelina sativa retains a highly undifferentiated hexaploid genome structure.</title>
        <authorList>
            <person name="Kagale S."/>
            <person name="Koh C."/>
            <person name="Nixon J."/>
            <person name="Bollina V."/>
            <person name="Clarke W.E."/>
            <person name="Tuteja R."/>
            <person name="Spillane C."/>
            <person name="Robinson S.J."/>
            <person name="Links M.G."/>
            <person name="Clarke C."/>
            <person name="Higgins E.E."/>
            <person name="Huebert T."/>
            <person name="Sharpe A.G."/>
            <person name="Parkin I.A."/>
        </authorList>
    </citation>
    <scope>NUCLEOTIDE SEQUENCE [LARGE SCALE GENOMIC DNA]</scope>
    <source>
        <strain evidence="4">cv. DH55</strain>
    </source>
</reference>
<proteinExistence type="predicted"/>
<evidence type="ECO:0000256" key="1">
    <source>
        <dbReference type="PROSITE-ProRule" id="PRU00047"/>
    </source>
</evidence>
<keyword evidence="1" id="KW-0863">Zinc-finger</keyword>
<organism evidence="4 5">
    <name type="scientific">Camelina sativa</name>
    <name type="common">False flax</name>
    <name type="synonym">Myagrum sativum</name>
    <dbReference type="NCBI Taxonomy" id="90675"/>
    <lineage>
        <taxon>Eukaryota</taxon>
        <taxon>Viridiplantae</taxon>
        <taxon>Streptophyta</taxon>
        <taxon>Embryophyta</taxon>
        <taxon>Tracheophyta</taxon>
        <taxon>Spermatophyta</taxon>
        <taxon>Magnoliopsida</taxon>
        <taxon>eudicotyledons</taxon>
        <taxon>Gunneridae</taxon>
        <taxon>Pentapetalae</taxon>
        <taxon>rosids</taxon>
        <taxon>malvids</taxon>
        <taxon>Brassicales</taxon>
        <taxon>Brassicaceae</taxon>
        <taxon>Camelineae</taxon>
        <taxon>Camelina</taxon>
    </lineage>
</organism>
<feature type="domain" description="CCHC-type" evidence="3">
    <location>
        <begin position="433"/>
        <end position="446"/>
    </location>
</feature>
<reference evidence="5" key="2">
    <citation type="submission" date="2025-08" db="UniProtKB">
        <authorList>
            <consortium name="RefSeq"/>
        </authorList>
    </citation>
    <scope>IDENTIFICATION</scope>
    <source>
        <tissue evidence="5">Leaf</tissue>
    </source>
</reference>
<gene>
    <name evidence="5" type="primary">LOC104711617</name>
</gene>
<dbReference type="InterPro" id="IPR040256">
    <property type="entry name" value="At4g02000-like"/>
</dbReference>
<feature type="region of interest" description="Disordered" evidence="2">
    <location>
        <begin position="621"/>
        <end position="650"/>
    </location>
</feature>
<accession>A0ABM0THT3</accession>
<keyword evidence="1" id="KW-0479">Metal-binding</keyword>
<dbReference type="InterPro" id="IPR025558">
    <property type="entry name" value="DUF4283"/>
</dbReference>
<dbReference type="PANTHER" id="PTHR31286">
    <property type="entry name" value="GLYCINE-RICH CELL WALL STRUCTURAL PROTEIN 1.8-LIKE"/>
    <property type="match status" value="1"/>
</dbReference>
<dbReference type="Pfam" id="PF14111">
    <property type="entry name" value="DUF4283"/>
    <property type="match status" value="1"/>
</dbReference>
<feature type="region of interest" description="Disordered" evidence="2">
    <location>
        <begin position="568"/>
        <end position="593"/>
    </location>
</feature>
<protein>
    <submittedName>
        <fullName evidence="5">Uncharacterized protein LOC104711617</fullName>
    </submittedName>
</protein>
<keyword evidence="4" id="KW-1185">Reference proteome</keyword>
<dbReference type="InterPro" id="IPR001878">
    <property type="entry name" value="Znf_CCHC"/>
</dbReference>
<dbReference type="RefSeq" id="XP_010426617.1">
    <property type="nucleotide sequence ID" value="XM_010428315.2"/>
</dbReference>
<dbReference type="GeneID" id="104711617"/>
<dbReference type="Proteomes" id="UP000694864">
    <property type="component" value="Chromosome 9"/>
</dbReference>
<dbReference type="PANTHER" id="PTHR31286:SF133">
    <property type="entry name" value="TA11-LIKE NON-LTR RETROELEMENT PROTEIN-RELATED"/>
    <property type="match status" value="1"/>
</dbReference>
<feature type="compositionally biased region" description="Acidic residues" evidence="2">
    <location>
        <begin position="579"/>
        <end position="593"/>
    </location>
</feature>
<sequence>MGLGSKFDGNSGELLPPASVDRRSSSPLLACLESSVPDPRWPSKHRWSASELKVANQSVTSSAHDSSSSSPAKSFPPTAVEKSLVSVQSTLPVDSIVQRDEPKLANSSPPTKGMKISTLADGVSPDFVCCSSHVTVNKPPLVVPSLPVNDETEPVSSNQPPIVPVEIVAVASDRPNAPKDLVSPPLKGAWAKKLKYTSSSASGLVTIPVSSKEDDLRFPWAAKMDPAARNLYRATSPEYMEDGTPKVTIPSHVLLQGLENQKEYVLGQFYRCTPPPGGLIHAVVNRIWGRKCRIFMRKLEGSKFLFHIPNASTRAWVLQRGLWHVDDCLMFVAPWSAADTFDIPEISTIPVWVTLKNIPHRLYSIPGISHIASGLGAPMATYKPRLDPSLMGEAKILVEVELSKAFPPRIAAADKKGNISMVNVEYAWVPAICGDCGQLGHKASRCMQPHVPNENGSKLASKDVITPTIVRISNTNDLVSPTTLQTESLVVPITTITEIQIDTALLVEAVPIQVTEQSPEVAEGHTNVEAEVVTEAICTVDIVTEAADTHDDALSDREVRHVMTNNRFNHLGSSFSDGESLDSDGESVESDDSENVARLMDQMTPAGQRILRERPVQLSLKAKEIQESSIARGRGYRGRGNRGRRNRGRG</sequence>
<feature type="compositionally biased region" description="Basic residues" evidence="2">
    <location>
        <begin position="634"/>
        <end position="650"/>
    </location>
</feature>
<feature type="compositionally biased region" description="Low complexity" evidence="2">
    <location>
        <begin position="58"/>
        <end position="77"/>
    </location>
</feature>
<evidence type="ECO:0000259" key="3">
    <source>
        <dbReference type="PROSITE" id="PS50158"/>
    </source>
</evidence>
<evidence type="ECO:0000313" key="4">
    <source>
        <dbReference type="Proteomes" id="UP000694864"/>
    </source>
</evidence>
<name>A0ABM0THT3_CAMSA</name>
<evidence type="ECO:0000256" key="2">
    <source>
        <dbReference type="SAM" id="MobiDB-lite"/>
    </source>
</evidence>